<dbReference type="AlphaFoldDB" id="A0A1H3TW32"/>
<dbReference type="RefSeq" id="WP_065931376.1">
    <property type="nucleotide sequence ID" value="NZ_FNOX01000012.1"/>
</dbReference>
<gene>
    <name evidence="1" type="ORF">HX810_12285</name>
    <name evidence="2" type="ORF">SAMN05216247_11271</name>
</gene>
<dbReference type="PANTHER" id="PTHR43845">
    <property type="entry name" value="BLR5969 PROTEIN"/>
    <property type="match status" value="1"/>
</dbReference>
<reference evidence="1 4" key="2">
    <citation type="submission" date="2020-04" db="EMBL/GenBank/DDBJ databases">
        <title>Molecular characterization of pseudomonads from Agaricus bisporus reveal novel blotch 2 pathogens in Western Europe.</title>
        <authorList>
            <person name="Taparia T."/>
            <person name="Krijger M."/>
            <person name="Haynes E."/>
            <person name="Elpinstone J.G."/>
            <person name="Noble R."/>
            <person name="Van Der Wolf J."/>
        </authorList>
    </citation>
    <scope>NUCLEOTIDE SEQUENCE [LARGE SCALE GENOMIC DNA]</scope>
    <source>
        <strain evidence="1 4">IPO3765</strain>
    </source>
</reference>
<dbReference type="Gene3D" id="3.40.50.12780">
    <property type="entry name" value="N-terminal domain of ligase-like"/>
    <property type="match status" value="1"/>
</dbReference>
<proteinExistence type="predicted"/>
<keyword evidence="2" id="KW-0436">Ligase</keyword>
<evidence type="ECO:0000313" key="1">
    <source>
        <dbReference type="EMBL" id="NWF08434.1"/>
    </source>
</evidence>
<dbReference type="PANTHER" id="PTHR43845:SF1">
    <property type="entry name" value="BLR5969 PROTEIN"/>
    <property type="match status" value="1"/>
</dbReference>
<evidence type="ECO:0000313" key="3">
    <source>
        <dbReference type="Proteomes" id="UP000182902"/>
    </source>
</evidence>
<dbReference type="EMBL" id="JACAQV010000010">
    <property type="protein sequence ID" value="NWF08434.1"/>
    <property type="molecule type" value="Genomic_DNA"/>
</dbReference>
<dbReference type="EMBL" id="FNOX01000012">
    <property type="protein sequence ID" value="SDZ54416.1"/>
    <property type="molecule type" value="Genomic_DNA"/>
</dbReference>
<accession>A0A1H3TW32</accession>
<organism evidence="2 3">
    <name type="scientific">Pseudomonas salomonii</name>
    <dbReference type="NCBI Taxonomy" id="191391"/>
    <lineage>
        <taxon>Bacteria</taxon>
        <taxon>Pseudomonadati</taxon>
        <taxon>Pseudomonadota</taxon>
        <taxon>Gammaproteobacteria</taxon>
        <taxon>Pseudomonadales</taxon>
        <taxon>Pseudomonadaceae</taxon>
        <taxon>Pseudomonas</taxon>
    </lineage>
</organism>
<dbReference type="InterPro" id="IPR042099">
    <property type="entry name" value="ANL_N_sf"/>
</dbReference>
<evidence type="ECO:0000313" key="2">
    <source>
        <dbReference type="EMBL" id="SDZ54416.1"/>
    </source>
</evidence>
<dbReference type="SUPFAM" id="SSF56801">
    <property type="entry name" value="Acetyl-CoA synthetase-like"/>
    <property type="match status" value="1"/>
</dbReference>
<sequence length="405" mass="44561">MLNHSFFDAQSFDRMVEHYREAGYSGYPRALSYEQFDRLYPVSSKTTLQGVVEKLRDEGRLRHCYLVSSSGTTASPLVVANDFWPSVSRDAYAVELRRFLGQRVFSSQDVVANLLVPGGFGCLYEGLSRLLEPIGCTVLPVGRLDAQDCPEGCLDICREVGVSALLATPGGIIQAAHMALKANVVLDIRKVIYIGEAFSGAKQDYIRTVWPKAEFYGLYGNTEMGLVGVSTPAHPPGHYDFLSKWVLAEVDAQGKLYLSDLKAPIVPVIRYDTGDIATLLPTSQQRVGTLILQGRSDTSFNFCGNLLSLSTVCQTLWRRCGQSFALQLTLSTGDAGTDHLSVNCDLTSFADPDAACRAIELALMSIAGLEEALRRGVATLGIERDVEFWRSAREKEPVLRDVRQR</sequence>
<evidence type="ECO:0000313" key="4">
    <source>
        <dbReference type="Proteomes" id="UP000561369"/>
    </source>
</evidence>
<protein>
    <submittedName>
        <fullName evidence="2">Phenylacetate-coenzyme A ligase PaaK, adenylate-forming domain family</fullName>
    </submittedName>
</protein>
<reference evidence="2 3" key="1">
    <citation type="submission" date="2016-10" db="EMBL/GenBank/DDBJ databases">
        <authorList>
            <person name="de Groot N.N."/>
        </authorList>
    </citation>
    <scope>NUCLEOTIDE SEQUENCE [LARGE SCALE GENOMIC DNA]</scope>
    <source>
        <strain evidence="2 3">ICMP 14252</strain>
    </source>
</reference>
<dbReference type="Proteomes" id="UP000182902">
    <property type="component" value="Unassembled WGS sequence"/>
</dbReference>
<name>A0A1H3TW32_9PSED</name>
<dbReference type="GO" id="GO:0016874">
    <property type="term" value="F:ligase activity"/>
    <property type="evidence" value="ECO:0007669"/>
    <property type="project" value="UniProtKB-KW"/>
</dbReference>
<dbReference type="Proteomes" id="UP000561369">
    <property type="component" value="Unassembled WGS sequence"/>
</dbReference>